<organism evidence="6 7">
    <name type="scientific">Desulfomonile tiedjei (strain ATCC 49306 / DSM 6799 / DCB-1)</name>
    <dbReference type="NCBI Taxonomy" id="706587"/>
    <lineage>
        <taxon>Bacteria</taxon>
        <taxon>Pseudomonadati</taxon>
        <taxon>Thermodesulfobacteriota</taxon>
        <taxon>Desulfomonilia</taxon>
        <taxon>Desulfomonilales</taxon>
        <taxon>Desulfomonilaceae</taxon>
        <taxon>Desulfomonile</taxon>
    </lineage>
</organism>
<dbReference type="PROSITE" id="PS51608">
    <property type="entry name" value="SAM_MT_UBIE"/>
    <property type="match status" value="1"/>
</dbReference>
<evidence type="ECO:0000256" key="4">
    <source>
        <dbReference type="ARBA" id="ARBA00022691"/>
    </source>
</evidence>
<evidence type="ECO:0000256" key="2">
    <source>
        <dbReference type="ARBA" id="ARBA00022603"/>
    </source>
</evidence>
<feature type="binding site" evidence="5">
    <location>
        <position position="89"/>
    </location>
    <ligand>
        <name>S-adenosyl-L-methionine</name>
        <dbReference type="ChEBI" id="CHEBI:59789"/>
    </ligand>
</feature>
<dbReference type="GO" id="GO:0006744">
    <property type="term" value="P:ubiquinone biosynthetic process"/>
    <property type="evidence" value="ECO:0007669"/>
    <property type="project" value="UniProtKB-UniPathway"/>
</dbReference>
<dbReference type="AlphaFoldDB" id="I4C2Q8"/>
<dbReference type="NCBIfam" id="NF001244">
    <property type="entry name" value="PRK00216.1-5"/>
    <property type="match status" value="1"/>
</dbReference>
<gene>
    <name evidence="5" type="primary">menG</name>
    <name evidence="6" type="ordered locus">Desti_1135</name>
</gene>
<keyword evidence="6" id="KW-0830">Ubiquinone</keyword>
<evidence type="ECO:0000256" key="3">
    <source>
        <dbReference type="ARBA" id="ARBA00022679"/>
    </source>
</evidence>
<dbReference type="KEGG" id="dti:Desti_1135"/>
<dbReference type="SUPFAM" id="SSF53335">
    <property type="entry name" value="S-adenosyl-L-methionine-dependent methyltransferases"/>
    <property type="match status" value="1"/>
</dbReference>
<dbReference type="Proteomes" id="UP000006055">
    <property type="component" value="Chromosome"/>
</dbReference>
<dbReference type="PANTHER" id="PTHR43591">
    <property type="entry name" value="METHYLTRANSFERASE"/>
    <property type="match status" value="1"/>
</dbReference>
<comment type="function">
    <text evidence="5">Methyltransferase required for the conversion of demethylmenaquinol (DMKH2) to menaquinol (MKH2).</text>
</comment>
<dbReference type="InterPro" id="IPR023576">
    <property type="entry name" value="UbiE/COQ5_MeTrFase_CS"/>
</dbReference>
<keyword evidence="7" id="KW-1185">Reference proteome</keyword>
<accession>I4C2Q8</accession>
<dbReference type="InterPro" id="IPR004033">
    <property type="entry name" value="UbiE/COQ5_MeTrFase"/>
</dbReference>
<dbReference type="EMBL" id="CP003360">
    <property type="protein sequence ID" value="AFM23849.1"/>
    <property type="molecule type" value="Genomic_DNA"/>
</dbReference>
<evidence type="ECO:0000256" key="1">
    <source>
        <dbReference type="ARBA" id="ARBA00022428"/>
    </source>
</evidence>
<keyword evidence="1 5" id="KW-0474">Menaquinone biosynthesis</keyword>
<dbReference type="GO" id="GO:0032259">
    <property type="term" value="P:methylation"/>
    <property type="evidence" value="ECO:0007669"/>
    <property type="project" value="UniProtKB-KW"/>
</dbReference>
<dbReference type="Gene3D" id="3.40.50.150">
    <property type="entry name" value="Vaccinia Virus protein VP39"/>
    <property type="match status" value="1"/>
</dbReference>
<dbReference type="CDD" id="cd02440">
    <property type="entry name" value="AdoMet_MTases"/>
    <property type="match status" value="1"/>
</dbReference>
<dbReference type="GO" id="GO:0009234">
    <property type="term" value="P:menaquinone biosynthetic process"/>
    <property type="evidence" value="ECO:0007669"/>
    <property type="project" value="UniProtKB-UniRule"/>
</dbReference>
<dbReference type="InterPro" id="IPR029063">
    <property type="entry name" value="SAM-dependent_MTases_sf"/>
</dbReference>
<comment type="pathway">
    <text evidence="5">Quinol/quinone metabolism; menaquinone biosynthesis; menaquinol from 1,4-dihydroxy-2-naphthoate: step 2/2.</text>
</comment>
<dbReference type="HOGENOM" id="CLU_037990_0_0_7"/>
<reference evidence="7" key="1">
    <citation type="submission" date="2012-06" db="EMBL/GenBank/DDBJ databases">
        <title>Complete sequence of chromosome of Desulfomonile tiedjei DSM 6799.</title>
        <authorList>
            <person name="Lucas S."/>
            <person name="Copeland A."/>
            <person name="Lapidus A."/>
            <person name="Glavina del Rio T."/>
            <person name="Dalin E."/>
            <person name="Tice H."/>
            <person name="Bruce D."/>
            <person name="Goodwin L."/>
            <person name="Pitluck S."/>
            <person name="Peters L."/>
            <person name="Ovchinnikova G."/>
            <person name="Zeytun A."/>
            <person name="Lu M."/>
            <person name="Kyrpides N."/>
            <person name="Mavromatis K."/>
            <person name="Ivanova N."/>
            <person name="Brettin T."/>
            <person name="Detter J.C."/>
            <person name="Han C."/>
            <person name="Larimer F."/>
            <person name="Land M."/>
            <person name="Hauser L."/>
            <person name="Markowitz V."/>
            <person name="Cheng J.-F."/>
            <person name="Hugenholtz P."/>
            <person name="Woyke T."/>
            <person name="Wu D."/>
            <person name="Spring S."/>
            <person name="Schroeder M."/>
            <person name="Brambilla E."/>
            <person name="Klenk H.-P."/>
            <person name="Eisen J.A."/>
        </authorList>
    </citation>
    <scope>NUCLEOTIDE SEQUENCE [LARGE SCALE GENOMIC DNA]</scope>
    <source>
        <strain evidence="7">ATCC 49306 / DSM 6799 / DCB-1</strain>
    </source>
</reference>
<dbReference type="OrthoDB" id="9808140at2"/>
<keyword evidence="2 5" id="KW-0489">Methyltransferase</keyword>
<comment type="similarity">
    <text evidence="5">Belongs to the class I-like SAM-binding methyltransferase superfamily. MenG/UbiE family.</text>
</comment>
<evidence type="ECO:0000256" key="5">
    <source>
        <dbReference type="HAMAP-Rule" id="MF_01813"/>
    </source>
</evidence>
<evidence type="ECO:0000313" key="6">
    <source>
        <dbReference type="EMBL" id="AFM23849.1"/>
    </source>
</evidence>
<sequence>MEPALENKPLKQWTDQERIHAVKRIFNTISPHYDLLNRIMSARRDVSWRRFVVKRLPEDAKTILDVATGTGDLAIEIAASRDRKVFGADFVENMMRLAIEKTNDRNLSEKISYTAADALHLPFPDNTFDAATVAFGIRNMPDRLAAIKEMKRVVRPQGKILVLEMTFPRNLRLRRFFTWYLNNVIPFVGGLISGNKSAYTYLPDSIQDFLHPDDLTDLFDRAGLKSVKAFPLTFGLTYLHEGYVS</sequence>
<dbReference type="eggNOG" id="COG2226">
    <property type="taxonomic scope" value="Bacteria"/>
</dbReference>
<dbReference type="UniPathway" id="UPA00232"/>
<dbReference type="PROSITE" id="PS01183">
    <property type="entry name" value="UBIE_1"/>
    <property type="match status" value="1"/>
</dbReference>
<dbReference type="HAMAP" id="MF_01813">
    <property type="entry name" value="MenG_UbiE_methyltr"/>
    <property type="match status" value="1"/>
</dbReference>
<dbReference type="PATRIC" id="fig|706587.4.peg.1298"/>
<keyword evidence="4 5" id="KW-0949">S-adenosyl-L-methionine</keyword>
<dbReference type="RefSeq" id="WP_014809002.1">
    <property type="nucleotide sequence ID" value="NC_018025.1"/>
</dbReference>
<keyword evidence="3 5" id="KW-0808">Transferase</keyword>
<dbReference type="UniPathway" id="UPA00079">
    <property type="reaction ID" value="UER00169"/>
</dbReference>
<comment type="caution">
    <text evidence="5">Lacks conserved residue(s) required for the propagation of feature annotation.</text>
</comment>
<dbReference type="EC" id="2.1.1.163" evidence="5"/>
<name>I4C2Q8_DESTA</name>
<dbReference type="GO" id="GO:0043770">
    <property type="term" value="F:demethylmenaquinone methyltransferase activity"/>
    <property type="evidence" value="ECO:0007669"/>
    <property type="project" value="UniProtKB-UniRule"/>
</dbReference>
<feature type="binding site" evidence="5">
    <location>
        <position position="70"/>
    </location>
    <ligand>
        <name>S-adenosyl-L-methionine</name>
        <dbReference type="ChEBI" id="CHEBI:59789"/>
    </ligand>
</feature>
<proteinExistence type="inferred from homology"/>
<dbReference type="Pfam" id="PF01209">
    <property type="entry name" value="Ubie_methyltran"/>
    <property type="match status" value="1"/>
</dbReference>
<feature type="binding site" evidence="5">
    <location>
        <begin position="117"/>
        <end position="118"/>
    </location>
    <ligand>
        <name>S-adenosyl-L-methionine</name>
        <dbReference type="ChEBI" id="CHEBI:59789"/>
    </ligand>
</feature>
<dbReference type="STRING" id="706587.Desti_1135"/>
<comment type="catalytic activity">
    <reaction evidence="5">
        <text>a 2-demethylmenaquinol + S-adenosyl-L-methionine = a menaquinol + S-adenosyl-L-homocysteine + H(+)</text>
        <dbReference type="Rhea" id="RHEA:42640"/>
        <dbReference type="Rhea" id="RHEA-COMP:9539"/>
        <dbReference type="Rhea" id="RHEA-COMP:9563"/>
        <dbReference type="ChEBI" id="CHEBI:15378"/>
        <dbReference type="ChEBI" id="CHEBI:18151"/>
        <dbReference type="ChEBI" id="CHEBI:55437"/>
        <dbReference type="ChEBI" id="CHEBI:57856"/>
        <dbReference type="ChEBI" id="CHEBI:59789"/>
        <dbReference type="EC" id="2.1.1.163"/>
    </reaction>
</comment>
<protein>
    <recommendedName>
        <fullName evidence="5">Demethylmenaquinone methyltransferase</fullName>
        <ecNumber evidence="5">2.1.1.163</ecNumber>
    </recommendedName>
</protein>
<dbReference type="PANTHER" id="PTHR43591:SF24">
    <property type="entry name" value="2-METHOXY-6-POLYPRENYL-1,4-BENZOQUINOL METHYLASE, MITOCHONDRIAL"/>
    <property type="match status" value="1"/>
</dbReference>
<dbReference type="NCBIfam" id="TIGR01934">
    <property type="entry name" value="MenG_MenH_UbiE"/>
    <property type="match status" value="1"/>
</dbReference>
<evidence type="ECO:0000313" key="7">
    <source>
        <dbReference type="Proteomes" id="UP000006055"/>
    </source>
</evidence>